<accession>A0A7D9DYI0</accession>
<dbReference type="PANTHER" id="PTHR12827:SF3">
    <property type="entry name" value="ANAPHASE-PROMOTING COMPLEX SUBUNIT 1"/>
    <property type="match status" value="1"/>
</dbReference>
<evidence type="ECO:0000313" key="8">
    <source>
        <dbReference type="EMBL" id="CAB3997180.1"/>
    </source>
</evidence>
<dbReference type="AlphaFoldDB" id="A0A7D9DYI0"/>
<proteinExistence type="inferred from homology"/>
<evidence type="ECO:0000256" key="2">
    <source>
        <dbReference type="ARBA" id="ARBA00022618"/>
    </source>
</evidence>
<comment type="caution">
    <text evidence="8">The sequence shown here is derived from an EMBL/GenBank/DDBJ whole genome shotgun (WGS) entry which is preliminary data.</text>
</comment>
<dbReference type="InterPro" id="IPR041221">
    <property type="entry name" value="APC1_C"/>
</dbReference>
<dbReference type="GO" id="GO:0051301">
    <property type="term" value="P:cell division"/>
    <property type="evidence" value="ECO:0007669"/>
    <property type="project" value="UniProtKB-KW"/>
</dbReference>
<name>A0A7D9DYI0_PARCT</name>
<dbReference type="Proteomes" id="UP001152795">
    <property type="component" value="Unassembled WGS sequence"/>
</dbReference>
<evidence type="ECO:0000256" key="3">
    <source>
        <dbReference type="ARBA" id="ARBA00022737"/>
    </source>
</evidence>
<feature type="domain" description="Anaphase-promoting complex subunit 1 beta-sandwich" evidence="7">
    <location>
        <begin position="488"/>
        <end position="573"/>
    </location>
</feature>
<protein>
    <submittedName>
        <fullName evidence="8">Anaphase-promoting complex subunit 1</fullName>
    </submittedName>
</protein>
<keyword evidence="3" id="KW-0677">Repeat</keyword>
<dbReference type="PANTHER" id="PTHR12827">
    <property type="entry name" value="MEIOTIC CHECKPOINT REGULATOR TSG24 FAMILY MEMBER"/>
    <property type="match status" value="1"/>
</dbReference>
<evidence type="ECO:0000259" key="6">
    <source>
        <dbReference type="Pfam" id="PF18122"/>
    </source>
</evidence>
<keyword evidence="2" id="KW-0132">Cell division</keyword>
<dbReference type="GO" id="GO:0005680">
    <property type="term" value="C:anaphase-promoting complex"/>
    <property type="evidence" value="ECO:0007669"/>
    <property type="project" value="InterPro"/>
</dbReference>
<dbReference type="Gene3D" id="1.25.10.10">
    <property type="entry name" value="Leucine-rich Repeat Variant"/>
    <property type="match status" value="2"/>
</dbReference>
<sequence length="769" mass="85644">MLVWPAFHNGVAAGLRIIPGISQIDSTWIVYQRPKDNQLTNEHAGFLMALGLTGHLSNLAIMNVHNYLSKGHELTSVGLLIGLAATKRGSMDASITKMLSIHIDALLPPTSAEIDVPVSVMSAAVVGIGLVYQGTAHRLMTEVMLSEIGRPPGPEMENALNRECYSLSAGLALGLIMLEHGHGTVGVSDLNISDHLYHYMVGGHKKPQTGAQSEKFKSPSYLIKEGDNVDINVTAPGAILALGLIYLKSNNEIVASWLSAPETPVLAEFVRPGFLMLKLLSRGLIMWSKVLPSKAWVESHIPKIFQDYAFKENSEDLNDNVDIDFETVSQTYVSIIAGCCLAMAIKFAGSFNQEAFKTLMHYTKYFKDLLEKPQAEQCGRVILEQCLNAILLALSVVMAGSGNLEVLRIARELHKRHSAEITYGNHMAVHMAIGFLFLSAGRSTLSTSGPAIAALVCSLFPQFPITSSDNRCHLQALRHLYVLAVEPRLIIPRDVDTKEACYVPVEITLKETPYYSETVINEVAPCLLPDADLIKQVDICGQRYWPIVLDGETLADELRLILSKGGTVFVKKRIGQLPYKQDLKGYRNLLARTFTEQAEKVDIIRSFSSDPELIQFTELFCHNTSSNEKERRCSEFLSSVLFKCVSQETTSMIYTYFAIEKALQNVENQSDIRALWELLLVLTYYESSFDRVMKKNLDMKRSISLNYTVEIKTRLDAHFQKYLDTGVGEFQKYMKDSGSDMSTELACYMAYHGIHDTRKLPVEFTQENG</sequence>
<keyword evidence="4" id="KW-0498">Mitosis</keyword>
<evidence type="ECO:0000313" key="9">
    <source>
        <dbReference type="Proteomes" id="UP001152795"/>
    </source>
</evidence>
<reference evidence="8" key="1">
    <citation type="submission" date="2020-04" db="EMBL/GenBank/DDBJ databases">
        <authorList>
            <person name="Alioto T."/>
            <person name="Alioto T."/>
            <person name="Gomez Garrido J."/>
        </authorList>
    </citation>
    <scope>NUCLEOTIDE SEQUENCE</scope>
    <source>
        <strain evidence="8">A484AB</strain>
    </source>
</reference>
<dbReference type="GO" id="GO:0060090">
    <property type="term" value="F:molecular adaptor activity"/>
    <property type="evidence" value="ECO:0007669"/>
    <property type="project" value="TreeGrafter"/>
</dbReference>
<evidence type="ECO:0000256" key="5">
    <source>
        <dbReference type="ARBA" id="ARBA00023306"/>
    </source>
</evidence>
<gene>
    <name evidence="8" type="ORF">PACLA_8A081801</name>
</gene>
<evidence type="ECO:0000259" key="7">
    <source>
        <dbReference type="Pfam" id="PF21282"/>
    </source>
</evidence>
<dbReference type="EMBL" id="CACRXK020003043">
    <property type="protein sequence ID" value="CAB3997180.1"/>
    <property type="molecule type" value="Genomic_DNA"/>
</dbReference>
<dbReference type="InterPro" id="IPR048971">
    <property type="entry name" value="Apc1_3rd"/>
</dbReference>
<feature type="domain" description="Anaphase-promoting complex subunit 1 C-terminal" evidence="6">
    <location>
        <begin position="602"/>
        <end position="754"/>
    </location>
</feature>
<dbReference type="OrthoDB" id="5976116at2759"/>
<organism evidence="8 9">
    <name type="scientific">Paramuricea clavata</name>
    <name type="common">Red gorgonian</name>
    <name type="synonym">Violescent sea-whip</name>
    <dbReference type="NCBI Taxonomy" id="317549"/>
    <lineage>
        <taxon>Eukaryota</taxon>
        <taxon>Metazoa</taxon>
        <taxon>Cnidaria</taxon>
        <taxon>Anthozoa</taxon>
        <taxon>Octocorallia</taxon>
        <taxon>Malacalcyonacea</taxon>
        <taxon>Plexauridae</taxon>
        <taxon>Paramuricea</taxon>
    </lineage>
</organism>
<evidence type="ECO:0000256" key="1">
    <source>
        <dbReference type="ARBA" id="ARBA00010547"/>
    </source>
</evidence>
<dbReference type="GO" id="GO:0007091">
    <property type="term" value="P:metaphase/anaphase transition of mitotic cell cycle"/>
    <property type="evidence" value="ECO:0007669"/>
    <property type="project" value="TreeGrafter"/>
</dbReference>
<keyword evidence="9" id="KW-1185">Reference proteome</keyword>
<dbReference type="Pfam" id="PF18122">
    <property type="entry name" value="APC1_C"/>
    <property type="match status" value="1"/>
</dbReference>
<evidence type="ECO:0000256" key="4">
    <source>
        <dbReference type="ARBA" id="ARBA00022776"/>
    </source>
</evidence>
<dbReference type="GO" id="GO:0031145">
    <property type="term" value="P:anaphase-promoting complex-dependent catabolic process"/>
    <property type="evidence" value="ECO:0007669"/>
    <property type="project" value="TreeGrafter"/>
</dbReference>
<dbReference type="InterPro" id="IPR024990">
    <property type="entry name" value="Apc1"/>
</dbReference>
<dbReference type="Pfam" id="PF21282">
    <property type="entry name" value="APC1_3rd"/>
    <property type="match status" value="1"/>
</dbReference>
<comment type="similarity">
    <text evidence="1">Belongs to the APC1 family.</text>
</comment>
<dbReference type="InterPro" id="IPR011989">
    <property type="entry name" value="ARM-like"/>
</dbReference>
<dbReference type="GO" id="GO:0070979">
    <property type="term" value="P:protein K11-linked ubiquitination"/>
    <property type="evidence" value="ECO:0007669"/>
    <property type="project" value="TreeGrafter"/>
</dbReference>
<keyword evidence="5" id="KW-0131">Cell cycle</keyword>